<dbReference type="InterPro" id="IPR002909">
    <property type="entry name" value="IPT_dom"/>
</dbReference>
<feature type="compositionally biased region" description="Low complexity" evidence="2">
    <location>
        <begin position="2912"/>
        <end position="2922"/>
    </location>
</feature>
<feature type="region of interest" description="Disordered" evidence="2">
    <location>
        <begin position="2872"/>
        <end position="2922"/>
    </location>
</feature>
<protein>
    <submittedName>
        <fullName evidence="5">Phospholipase D</fullName>
    </submittedName>
</protein>
<dbReference type="PANTHER" id="PTHR46769">
    <property type="entry name" value="POLYCYSTIC KIDNEY AND HEPATIC DISEASE 1 (AUTOSOMAL RECESSIVE)-LIKE 1"/>
    <property type="match status" value="1"/>
</dbReference>
<feature type="region of interest" description="Disordered" evidence="2">
    <location>
        <begin position="959"/>
        <end position="1004"/>
    </location>
</feature>
<keyword evidence="1" id="KW-0732">Signal</keyword>
<evidence type="ECO:0000313" key="6">
    <source>
        <dbReference type="Proteomes" id="UP001141327"/>
    </source>
</evidence>
<feature type="region of interest" description="Disordered" evidence="2">
    <location>
        <begin position="569"/>
        <end position="646"/>
    </location>
</feature>
<evidence type="ECO:0000313" key="5">
    <source>
        <dbReference type="EMBL" id="KAJ4461864.1"/>
    </source>
</evidence>
<gene>
    <name evidence="5" type="ORF">PAPYR_1545</name>
</gene>
<feature type="transmembrane region" description="Helical" evidence="3">
    <location>
        <begin position="477"/>
        <end position="501"/>
    </location>
</feature>
<feature type="domain" description="IPT/TIG" evidence="4">
    <location>
        <begin position="2002"/>
        <end position="2079"/>
    </location>
</feature>
<dbReference type="PANTHER" id="PTHR46769:SF2">
    <property type="entry name" value="FIBROCYSTIN-L ISOFORM 2 PRECURSOR-RELATED"/>
    <property type="match status" value="1"/>
</dbReference>
<dbReference type="CDD" id="cd00603">
    <property type="entry name" value="IPT_PCSR"/>
    <property type="match status" value="7"/>
</dbReference>
<dbReference type="EMBL" id="JAPMOS010000005">
    <property type="protein sequence ID" value="KAJ4461864.1"/>
    <property type="molecule type" value="Genomic_DNA"/>
</dbReference>
<dbReference type="SUPFAM" id="SSF53649">
    <property type="entry name" value="Alkaline phosphatase-like"/>
    <property type="match status" value="1"/>
</dbReference>
<feature type="domain" description="IPT/TIG" evidence="4">
    <location>
        <begin position="2551"/>
        <end position="2636"/>
    </location>
</feature>
<proteinExistence type="predicted"/>
<feature type="domain" description="IPT/TIG" evidence="4">
    <location>
        <begin position="2085"/>
        <end position="2167"/>
    </location>
</feature>
<dbReference type="InterPro" id="IPR014756">
    <property type="entry name" value="Ig_E-set"/>
</dbReference>
<organism evidence="5 6">
    <name type="scientific">Paratrimastix pyriformis</name>
    <dbReference type="NCBI Taxonomy" id="342808"/>
    <lineage>
        <taxon>Eukaryota</taxon>
        <taxon>Metamonada</taxon>
        <taxon>Preaxostyla</taxon>
        <taxon>Paratrimastigidae</taxon>
        <taxon>Paratrimastix</taxon>
    </lineage>
</organism>
<feature type="transmembrane region" description="Helical" evidence="3">
    <location>
        <begin position="1168"/>
        <end position="1190"/>
    </location>
</feature>
<accession>A0ABQ8URV9</accession>
<feature type="domain" description="IPT/TIG" evidence="4">
    <location>
        <begin position="2463"/>
        <end position="2546"/>
    </location>
</feature>
<reference evidence="5" key="1">
    <citation type="journal article" date="2022" name="bioRxiv">
        <title>Genomics of Preaxostyla Flagellates Illuminates Evolutionary Transitions and the Path Towards Mitochondrial Loss.</title>
        <authorList>
            <person name="Novak L.V.F."/>
            <person name="Treitli S.C."/>
            <person name="Pyrih J."/>
            <person name="Halakuc P."/>
            <person name="Pipaliya S.V."/>
            <person name="Vacek V."/>
            <person name="Brzon O."/>
            <person name="Soukal P."/>
            <person name="Eme L."/>
            <person name="Dacks J.B."/>
            <person name="Karnkowska A."/>
            <person name="Elias M."/>
            <person name="Hampl V."/>
        </authorList>
    </citation>
    <scope>NUCLEOTIDE SEQUENCE</scope>
    <source>
        <strain evidence="5">RCP-MX</strain>
    </source>
</reference>
<feature type="domain" description="IPT/TIG" evidence="4">
    <location>
        <begin position="1833"/>
        <end position="1916"/>
    </location>
</feature>
<keyword evidence="3" id="KW-1133">Transmembrane helix</keyword>
<feature type="compositionally biased region" description="Low complexity" evidence="2">
    <location>
        <begin position="569"/>
        <end position="581"/>
    </location>
</feature>
<keyword evidence="3" id="KW-0472">Membrane</keyword>
<keyword evidence="3" id="KW-0812">Transmembrane</keyword>
<evidence type="ECO:0000256" key="1">
    <source>
        <dbReference type="ARBA" id="ARBA00022729"/>
    </source>
</evidence>
<dbReference type="SMART" id="SM00429">
    <property type="entry name" value="IPT"/>
    <property type="match status" value="10"/>
</dbReference>
<feature type="transmembrane region" description="Helical" evidence="3">
    <location>
        <begin position="544"/>
        <end position="561"/>
    </location>
</feature>
<feature type="transmembrane region" description="Helical" evidence="3">
    <location>
        <begin position="1098"/>
        <end position="1117"/>
    </location>
</feature>
<name>A0ABQ8URV9_9EUKA</name>
<feature type="transmembrane region" description="Helical" evidence="3">
    <location>
        <begin position="2845"/>
        <end position="2866"/>
    </location>
</feature>
<feature type="domain" description="IPT/TIG" evidence="4">
    <location>
        <begin position="2730"/>
        <end position="2826"/>
    </location>
</feature>
<feature type="region of interest" description="Disordered" evidence="2">
    <location>
        <begin position="226"/>
        <end position="248"/>
    </location>
</feature>
<dbReference type="Proteomes" id="UP001141327">
    <property type="component" value="Unassembled WGS sequence"/>
</dbReference>
<feature type="domain" description="IPT/TIG" evidence="4">
    <location>
        <begin position="2171"/>
        <end position="2254"/>
    </location>
</feature>
<keyword evidence="6" id="KW-1185">Reference proteome</keyword>
<feature type="domain" description="IPT/TIG" evidence="4">
    <location>
        <begin position="2279"/>
        <end position="2372"/>
    </location>
</feature>
<feature type="transmembrane region" description="Helical" evidence="3">
    <location>
        <begin position="1066"/>
        <end position="1086"/>
    </location>
</feature>
<dbReference type="Gene3D" id="2.60.40.10">
    <property type="entry name" value="Immunoglobulins"/>
    <property type="match status" value="11"/>
</dbReference>
<dbReference type="SUPFAM" id="SSF81296">
    <property type="entry name" value="E set domains"/>
    <property type="match status" value="11"/>
</dbReference>
<feature type="transmembrane region" description="Helical" evidence="3">
    <location>
        <begin position="513"/>
        <end position="532"/>
    </location>
</feature>
<dbReference type="CDD" id="cd00102">
    <property type="entry name" value="IPT"/>
    <property type="match status" value="2"/>
</dbReference>
<evidence type="ECO:0000259" key="4">
    <source>
        <dbReference type="SMART" id="SM00429"/>
    </source>
</evidence>
<evidence type="ECO:0000256" key="3">
    <source>
        <dbReference type="SAM" id="Phobius"/>
    </source>
</evidence>
<sequence length="3016" mass="314387">MRSLSPKWSLGLLLFVAFFLWINYTAYFQSASTDLPPNVLCNTDDPNHAKPLPSYCQLPKRQQWDKFIWLVTDSLPWRWSQPMIDYYGNNSVIYQLDVPGLRYSHVLYRTWWSGRLNDNVRSDPATGDTLAGAIKRTKNIRLRYVGPEWSFLGIIRGIYQKTFDKLDFRDEPLDVTLHHIYPFFFENPGAQSDLQRILDEVHQSGQSLITHSAVLDHYLHGEYKQHKHPGWDIRSPSPPPRGFDPPSQGKQYPYCEAMAGRYFDDVRVFRDWIQKHPDYLLILSSDHGYDEDAPRRPSVMDLCATISKYLRNVDIPADSVGLARSHFAHPADDMKALQQSVAQLARYAEMHGIRYPASEVKRVLGYHFVAGPHSLLGLCGGTVRWDCAVGLCGGTVRWDCAVGLRWAALCTAGCGGCEVERVGGRCPHHVCASPAGSVRFAEGVSPGGELTFADATADLKEVAASLKHDVRSVHRRFPFLVTALCLVLLSVLLIFELLVLNPHILTLAPGLRGVAYAMLPYAPTLLMLYFLGKGVQTAHAHSDLYAYLTPFMALLGALFFPSSSTTTTASSTPTSSAASSAHRPRLPHSGSASRAFPAGTPSAGDLPPPPDGTSPPDRSSDEAARPTPRRRRKTSPAGGLGGALPGMGPEPLVRRLLVCELINRGLGWLHMMHKGGPAEALSICVVLRLSGCCLLAGSAPSDRRAARRLGAAGGGAADGVDEGPFNQLVMGLALYQYLHCLDPLLRRIYLGMLAFSSHPLPPHPATGAATPLVTPAPSRPPPPTVALAPNSTGYSGAGQQQVAVGGMAASSKGLADGLLPLPSSHEPPPRRAPYEDLTDLYPAEVERLCISRQALSMYMLLLPFTHLHALNSGVSMQMDAIAGAVGLKSFDVSRTFSVVLMTVDRYGLFILYIFALWRTHWSMADPARLYASFFPPAPQPRASTGGSGSRRRRATCDMLVDPGTVGLPPRRGPPRDLSPESQDSDEPLAANPVYRPGISPRFGRSPPVPVTRLVVEDTSSSTLSPPPPVPAAAARASLRVRLMRLWPGAQPTISPLWVGLHSRTEWWFFFGFLLIFGLCLRVLLFTTTGLQPPLEECFAMFFMICVLFLGMLAPDVLEVLRECARGCWSLVSHPRVRKELGMAGNDDEDKAWQLVVQKVDSRYQEGRILGMVSMRPLFVLALLLFAWTAASEGLVRIRCDLPFLASFDENPVHSDSSLEAALPFDHASFVKIYLEGSSISDAHCFVGMPQCPHSWHARSSGAPIPFAVSSAEPPSSWEASEICVKEVSIHLRNPKGAISFFALLATPFERQRSAANLAAVLPNLVAGSAQLIPTESVVRHVDYLLCVFDMRSSQSFALTIGVNSSGVASVQAIYWTDAGHTTLGLSASLELPGSYSDAYVIIDPLSPDPTAAPIQFFVVGALKTTGIVMSTGSITSSGTSAPVLALLPGHTEEPLKDANGNVPIGTATDLQVFSDRDGGYGLLISYKDASVPKMFILRDRSQGDPPYLLSEPGALVSAFDLITPDRWLFTDASHIGQPQFYGLYVTSTQMTLHMAMQKVMGGDPLGLLGLDVPGYVLTLPNGSTPALTGPVAMASDFGGYDNAGGDTTMVVAFTDDQGAVYVQQFVVAGEDFSAGECNFNLTGNSRAKQPKRLGDFTGVTAISMRLTRLGSTTYIASLEKADGAHLVLFEFASTQANGDVTVSWTSDLVAGASDVSVLPWIYEATPTLSFAYTAGGAYKLRSIDVLSVGIGAISPTALPIEGTASGLTIEGMGFTAGDAVVLGGSVTLTGCTVTSTSITCPTVPSLVSLGAGKKDLAIGSTTFTGGVTILDYAPTITGFTPLGYVSGGSSITYTMAGTNFRSGATVTIGATPCTVASLTATQITCTATLTTGGAQTVTVTNSDTTQYQLTTNFLLMPTIAAVSPLSIPLNQAQTFTITGTGLAACTVTIGGTSCSNVALSGTTSLTCQATLASDGAKAVHLVLTGNGRFVDASFTFAAQGAAPTVTGFTPQGYVAGGSPIAYTLTGTNFRAGATVTIGSAACTVSSLTATQISCTATVTTGGSQTVTVTNSDTTQGQITTNILYMPTITAVSPLSIPLNQPQTFTITGTGFSTPCTVTIGGTSCSNVVLSGTTSLTCQATLASAGAKTVHLVLNANGRFVDASFTFAAAAAPAISTLSPRWLPATGGLIQIGGTDLLDPTSITVGGAACADPMVTATLIVCTAGAGTAGTDGVTVAVTTAGGTASTTALGFQGPHIPRAARFQRAPFPAWIGWLATRPAPTFDSMTPTVCPDASTAAPGQTVAVTITGTGFSTGSPCPTVTVGGQTCTLTTCPSATQIQCTLAAGGPNGPADVVITNKDGVSRTQAGPFHFQGAVPTMTTISPAVGPEAGGLEVTLTGTGLRAGATVLLGTAACANVATVGAGSTGLRCTTGAGANGIVDVTVTNRDATTVQLSNGFAYQGAAPTLTDVSPATGLIGGGTELTLTGTNFRTGVTVTLGGVPCHNPTLTSATRLTCTTAPGAAGVVAVVLANTDLTTVTKTNGFTYVELGLSPDLLSITPAAGPQDAATGVTLSGSNFRAAMTVTVGGQACTGVNVTAYGSQATCTVAAGGPNGPADVVLTNADGTTSTATGAFVFTGPLPTVTGASPSVGPQTAATALTLTGTNFRAGATVTVGDQNCTGVAVTSATSLQCNLAPSTSSPAANGPAQVVVTNVDTTAARQTGLFFFQGPAPTFDTLTPDAGVYTGATPVVLTGTNIRPGAYATFGGRPCINATVISATQLACLAPLADADASAQLAARTVVEVDVDVALINADMTSDSLEEAFTYGLTGTGSGQSMSAASVSVTVVGSVLLFLGVVGVVLLALFLLRRRRRDQEKQRRKLHPEPARKDTDVEMGYVEPHREAETPTSPAPLLPAESSPSPSDAAVAPQFIVLNQAAPPPPPPPPAPATVVIVVSPPPPPAGPAVEMQPMFAPAPAPAVQPVMMEGAVSAMTPGMVINPLPEMSAVVAVPPPVNNDA</sequence>
<evidence type="ECO:0000256" key="2">
    <source>
        <dbReference type="SAM" id="MobiDB-lite"/>
    </source>
</evidence>
<feature type="transmembrane region" description="Helical" evidence="3">
    <location>
        <begin position="896"/>
        <end position="917"/>
    </location>
</feature>
<dbReference type="InterPro" id="IPR017850">
    <property type="entry name" value="Alkaline_phosphatase_core_sf"/>
</dbReference>
<dbReference type="Pfam" id="PF01833">
    <property type="entry name" value="TIG"/>
    <property type="match status" value="11"/>
</dbReference>
<comment type="caution">
    <text evidence="5">The sequence shown here is derived from an EMBL/GenBank/DDBJ whole genome shotgun (WGS) entry which is preliminary data.</text>
</comment>
<dbReference type="InterPro" id="IPR052387">
    <property type="entry name" value="Fibrocystin"/>
</dbReference>
<feature type="domain" description="IPT/TIG" evidence="4">
    <location>
        <begin position="2639"/>
        <end position="2723"/>
    </location>
</feature>
<feature type="domain" description="IPT/TIG" evidence="4">
    <location>
        <begin position="2375"/>
        <end position="2460"/>
    </location>
</feature>
<dbReference type="InterPro" id="IPR013783">
    <property type="entry name" value="Ig-like_fold"/>
</dbReference>
<feature type="compositionally biased region" description="Basic and acidic residues" evidence="2">
    <location>
        <begin position="2872"/>
        <end position="2890"/>
    </location>
</feature>